<evidence type="ECO:0000256" key="1">
    <source>
        <dbReference type="ARBA" id="ARBA00004418"/>
    </source>
</evidence>
<evidence type="ECO:0000256" key="6">
    <source>
        <dbReference type="ARBA" id="ARBA00022729"/>
    </source>
</evidence>
<keyword evidence="6 10" id="KW-0732">Signal</keyword>
<keyword evidence="5 10" id="KW-0813">Transport</keyword>
<comment type="function">
    <text evidence="10">Participates in the translocation of lipoproteins from the inner membrane to the outer membrane. Only forms a complex with a lipoprotein if the residue after the N-terminal Cys is not an aspartate (The Asp acts as a targeting signal to indicate that the lipoprotein should stay in the inner membrane).</text>
</comment>
<evidence type="ECO:0000256" key="4">
    <source>
        <dbReference type="ARBA" id="ARBA00014035"/>
    </source>
</evidence>
<dbReference type="HAMAP" id="MF_00240">
    <property type="entry name" value="LolA"/>
    <property type="match status" value="1"/>
</dbReference>
<dbReference type="InterPro" id="IPR029046">
    <property type="entry name" value="LolA/LolB/LppX"/>
</dbReference>
<gene>
    <name evidence="10 11" type="primary">lolA</name>
    <name evidence="11" type="ORF">GCM10007916_20840</name>
</gene>
<evidence type="ECO:0000256" key="3">
    <source>
        <dbReference type="ARBA" id="ARBA00011245"/>
    </source>
</evidence>
<accession>A0ABQ6E0N3</accession>
<name>A0ABQ6E0N3_9GAMM</name>
<dbReference type="RefSeq" id="WP_284204138.1">
    <property type="nucleotide sequence ID" value="NZ_BSPQ01000009.1"/>
</dbReference>
<comment type="similarity">
    <text evidence="2 10">Belongs to the LolA family.</text>
</comment>
<reference evidence="12" key="1">
    <citation type="journal article" date="2019" name="Int. J. Syst. Evol. Microbiol.">
        <title>The Global Catalogue of Microorganisms (GCM) 10K type strain sequencing project: providing services to taxonomists for standard genome sequencing and annotation.</title>
        <authorList>
            <consortium name="The Broad Institute Genomics Platform"/>
            <consortium name="The Broad Institute Genome Sequencing Center for Infectious Disease"/>
            <person name="Wu L."/>
            <person name="Ma J."/>
        </authorList>
    </citation>
    <scope>NUCLEOTIDE SEQUENCE [LARGE SCALE GENOMIC DNA]</scope>
    <source>
        <strain evidence="12">NBRC 103166</strain>
    </source>
</reference>
<evidence type="ECO:0000256" key="7">
    <source>
        <dbReference type="ARBA" id="ARBA00022764"/>
    </source>
</evidence>
<keyword evidence="11" id="KW-0449">Lipoprotein</keyword>
<comment type="subunit">
    <text evidence="3 10">Monomer.</text>
</comment>
<keyword evidence="8 10" id="KW-0653">Protein transport</keyword>
<protein>
    <recommendedName>
        <fullName evidence="4 10">Outer-membrane lipoprotein carrier protein</fullName>
    </recommendedName>
</protein>
<dbReference type="NCBIfam" id="TIGR00547">
    <property type="entry name" value="lolA"/>
    <property type="match status" value="1"/>
</dbReference>
<evidence type="ECO:0000256" key="8">
    <source>
        <dbReference type="ARBA" id="ARBA00022927"/>
    </source>
</evidence>
<evidence type="ECO:0000256" key="9">
    <source>
        <dbReference type="ARBA" id="ARBA00023186"/>
    </source>
</evidence>
<keyword evidence="12" id="KW-1185">Reference proteome</keyword>
<sequence precursor="true">MKKALLLLPVSLCLLLFSFSAQAISSQATQLKDKLAVFEQMHAQFVQRVLSSEGKLLNESSGEMTISRPGKFHWQVETPEEELIVSDGKTIWYYSPFIEQVTLINFADAINDTPFALIAGADEKQWENYIVKQQGNKFTVTNPTQVQPTTFIFEFDNKNNINKFIVIEEQGQRSEFTLTHQAMPNDFSDALFDFQIPENVEVDDQR</sequence>
<keyword evidence="7 10" id="KW-0574">Periplasm</keyword>
<evidence type="ECO:0000256" key="2">
    <source>
        <dbReference type="ARBA" id="ARBA00007615"/>
    </source>
</evidence>
<dbReference type="SUPFAM" id="SSF89392">
    <property type="entry name" value="Prokaryotic lipoproteins and lipoprotein localization factors"/>
    <property type="match status" value="1"/>
</dbReference>
<dbReference type="EMBL" id="BSPQ01000009">
    <property type="protein sequence ID" value="GLS91016.1"/>
    <property type="molecule type" value="Genomic_DNA"/>
</dbReference>
<dbReference type="Pfam" id="PF03548">
    <property type="entry name" value="LolA"/>
    <property type="match status" value="1"/>
</dbReference>
<evidence type="ECO:0000256" key="5">
    <source>
        <dbReference type="ARBA" id="ARBA00022448"/>
    </source>
</evidence>
<feature type="signal peptide" evidence="10">
    <location>
        <begin position="1"/>
        <end position="23"/>
    </location>
</feature>
<dbReference type="PANTHER" id="PTHR35869">
    <property type="entry name" value="OUTER-MEMBRANE LIPOPROTEIN CARRIER PROTEIN"/>
    <property type="match status" value="1"/>
</dbReference>
<organism evidence="11 12">
    <name type="scientific">Psychromonas marina</name>
    <dbReference type="NCBI Taxonomy" id="88364"/>
    <lineage>
        <taxon>Bacteria</taxon>
        <taxon>Pseudomonadati</taxon>
        <taxon>Pseudomonadota</taxon>
        <taxon>Gammaproteobacteria</taxon>
        <taxon>Alteromonadales</taxon>
        <taxon>Psychromonadaceae</taxon>
        <taxon>Psychromonas</taxon>
    </lineage>
</organism>
<proteinExistence type="inferred from homology"/>
<dbReference type="InterPro" id="IPR018323">
    <property type="entry name" value="OM_lipoprot_carrier_LolA_Pbac"/>
</dbReference>
<keyword evidence="9 10" id="KW-0143">Chaperone</keyword>
<feature type="chain" id="PRO_5044932144" description="Outer-membrane lipoprotein carrier protein" evidence="10">
    <location>
        <begin position="24"/>
        <end position="206"/>
    </location>
</feature>
<dbReference type="PANTHER" id="PTHR35869:SF1">
    <property type="entry name" value="OUTER-MEMBRANE LIPOPROTEIN CARRIER PROTEIN"/>
    <property type="match status" value="1"/>
</dbReference>
<dbReference type="Gene3D" id="2.50.20.10">
    <property type="entry name" value="Lipoprotein localisation LolA/LolB/LppX"/>
    <property type="match status" value="1"/>
</dbReference>
<dbReference type="Proteomes" id="UP001157353">
    <property type="component" value="Unassembled WGS sequence"/>
</dbReference>
<dbReference type="InterPro" id="IPR004564">
    <property type="entry name" value="OM_lipoprot_carrier_LolA-like"/>
</dbReference>
<evidence type="ECO:0000313" key="12">
    <source>
        <dbReference type="Proteomes" id="UP001157353"/>
    </source>
</evidence>
<comment type="subcellular location">
    <subcellularLocation>
        <location evidence="1 10">Periplasm</location>
    </subcellularLocation>
</comment>
<evidence type="ECO:0000313" key="11">
    <source>
        <dbReference type="EMBL" id="GLS91016.1"/>
    </source>
</evidence>
<dbReference type="CDD" id="cd16325">
    <property type="entry name" value="LolA"/>
    <property type="match status" value="1"/>
</dbReference>
<evidence type="ECO:0000256" key="10">
    <source>
        <dbReference type="HAMAP-Rule" id="MF_00240"/>
    </source>
</evidence>
<comment type="caution">
    <text evidence="11">The sequence shown here is derived from an EMBL/GenBank/DDBJ whole genome shotgun (WGS) entry which is preliminary data.</text>
</comment>